<dbReference type="PROSITE" id="PS00060">
    <property type="entry name" value="ADH_IRON_2"/>
    <property type="match status" value="1"/>
</dbReference>
<dbReference type="InterPro" id="IPR056798">
    <property type="entry name" value="ADH_Fe_C"/>
</dbReference>
<dbReference type="EMBL" id="ADMG01000041">
    <property type="protein sequence ID" value="EKB30504.1"/>
    <property type="molecule type" value="Genomic_DNA"/>
</dbReference>
<evidence type="ECO:0000313" key="6">
    <source>
        <dbReference type="EMBL" id="EKB30504.1"/>
    </source>
</evidence>
<dbReference type="CDD" id="cd08187">
    <property type="entry name" value="BDH"/>
    <property type="match status" value="1"/>
</dbReference>
<comment type="caution">
    <text evidence="6">The sequence shown here is derived from an EMBL/GenBank/DDBJ whole genome shotgun (WGS) entry which is preliminary data.</text>
</comment>
<dbReference type="PATRIC" id="fig|742823.3.peg.1914"/>
<dbReference type="AlphaFoldDB" id="K1KFG9"/>
<dbReference type="FunFam" id="3.40.50.1970:FF:000003">
    <property type="entry name" value="Alcohol dehydrogenase, iron-containing"/>
    <property type="match status" value="1"/>
</dbReference>
<dbReference type="GO" id="GO:0005829">
    <property type="term" value="C:cytosol"/>
    <property type="evidence" value="ECO:0007669"/>
    <property type="project" value="TreeGrafter"/>
</dbReference>
<dbReference type="RefSeq" id="WP_005436488.1">
    <property type="nucleotide sequence ID" value="NZ_JH815519.1"/>
</dbReference>
<keyword evidence="3" id="KW-0560">Oxidoreductase</keyword>
<dbReference type="Gene3D" id="3.40.50.1970">
    <property type="match status" value="1"/>
</dbReference>
<evidence type="ECO:0000256" key="2">
    <source>
        <dbReference type="ARBA" id="ARBA00007358"/>
    </source>
</evidence>
<dbReference type="InterPro" id="IPR044731">
    <property type="entry name" value="BDH-like"/>
</dbReference>
<keyword evidence="7" id="KW-1185">Reference proteome</keyword>
<protein>
    <submittedName>
        <fullName evidence="6">Uncharacterized protein</fullName>
    </submittedName>
</protein>
<dbReference type="Pfam" id="PF00465">
    <property type="entry name" value="Fe-ADH"/>
    <property type="match status" value="1"/>
</dbReference>
<dbReference type="eggNOG" id="COG1979">
    <property type="taxonomic scope" value="Bacteria"/>
</dbReference>
<dbReference type="Gene3D" id="1.20.1090.10">
    <property type="entry name" value="Dehydroquinate synthase-like - alpha domain"/>
    <property type="match status" value="1"/>
</dbReference>
<dbReference type="HOGENOM" id="CLU_007207_0_4_4"/>
<dbReference type="OrthoDB" id="9778433at2"/>
<feature type="domain" description="Alcohol dehydrogenase iron-type/glycerol dehydrogenase GldA" evidence="4">
    <location>
        <begin position="9"/>
        <end position="174"/>
    </location>
</feature>
<dbReference type="SUPFAM" id="SSF56796">
    <property type="entry name" value="Dehydroquinate synthase-like"/>
    <property type="match status" value="1"/>
</dbReference>
<dbReference type="GO" id="GO:1990362">
    <property type="term" value="F:butanol dehydrogenase (NAD+) activity"/>
    <property type="evidence" value="ECO:0007669"/>
    <property type="project" value="InterPro"/>
</dbReference>
<dbReference type="PANTHER" id="PTHR43633:SF1">
    <property type="entry name" value="ALCOHOL DEHYDROGENASE YQHD"/>
    <property type="match status" value="1"/>
</dbReference>
<comment type="similarity">
    <text evidence="2">Belongs to the iron-containing alcohol dehydrogenase family.</text>
</comment>
<sequence length="387" mass="42319">MQNFEYYNPTRLIFGRGEIASLTRHIPEGVRVLVTFGGGSVKRNGVYDQVKAALAGIDHVEFWGIEANPKVETLRKCIEFGREQKAGFILAVGGGSVLDGSKLVACALTEGETRDAWDIVLSRRPARCIPYASVMTLPATGSEMNANSVISRLETKEKLAFVAPENPCFSILDPECCRSLGAAQVAASLADITAHVLEQYMTEPGQSRPMDRWAEGLLLTLVDIAPALRTPEPDYDVLADYMLTATLGLNDMICMGVNQDWATHAIGHEITALTGMAHGATLAIVFPALLRVLIDTKEAKLVQMGERVFDVHYGTDRERALETIVRLEAFFASLGLPTRLDEAGVGEDVEREIVRRFEERNWKLGEHKNITPAQIAAILASARPAKA</sequence>
<dbReference type="Pfam" id="PF25137">
    <property type="entry name" value="ADH_Fe_C"/>
    <property type="match status" value="1"/>
</dbReference>
<feature type="domain" description="Fe-containing alcohol dehydrogenase-like C-terminal" evidence="5">
    <location>
        <begin position="186"/>
        <end position="382"/>
    </location>
</feature>
<evidence type="ECO:0000259" key="5">
    <source>
        <dbReference type="Pfam" id="PF25137"/>
    </source>
</evidence>
<organism evidence="6 7">
    <name type="scientific">Sutterella wadsworthensis 2_1_59BFAA</name>
    <dbReference type="NCBI Taxonomy" id="742823"/>
    <lineage>
        <taxon>Bacteria</taxon>
        <taxon>Pseudomonadati</taxon>
        <taxon>Pseudomonadota</taxon>
        <taxon>Betaproteobacteria</taxon>
        <taxon>Burkholderiales</taxon>
        <taxon>Sutterellaceae</taxon>
        <taxon>Sutterella</taxon>
    </lineage>
</organism>
<evidence type="ECO:0000259" key="4">
    <source>
        <dbReference type="Pfam" id="PF00465"/>
    </source>
</evidence>
<name>K1KFG9_9BURK</name>
<dbReference type="GO" id="GO:1990002">
    <property type="term" value="F:methylglyoxal reductase (NADPH) (acetol producing) activity"/>
    <property type="evidence" value="ECO:0007669"/>
    <property type="project" value="TreeGrafter"/>
</dbReference>
<dbReference type="GO" id="GO:0008106">
    <property type="term" value="F:alcohol dehydrogenase (NADP+) activity"/>
    <property type="evidence" value="ECO:0007669"/>
    <property type="project" value="TreeGrafter"/>
</dbReference>
<evidence type="ECO:0000313" key="7">
    <source>
        <dbReference type="Proteomes" id="UP000005835"/>
    </source>
</evidence>
<dbReference type="STRING" id="742823.HMPREF9465_01918"/>
<gene>
    <name evidence="6" type="ORF">HMPREF9465_01918</name>
</gene>
<dbReference type="InterPro" id="IPR001670">
    <property type="entry name" value="ADH_Fe/GldA"/>
</dbReference>
<dbReference type="PANTHER" id="PTHR43633">
    <property type="entry name" value="ALCOHOL DEHYDROGENASE YQHD"/>
    <property type="match status" value="1"/>
</dbReference>
<comment type="cofactor">
    <cofactor evidence="1">
        <name>Fe cation</name>
        <dbReference type="ChEBI" id="CHEBI:24875"/>
    </cofactor>
</comment>
<dbReference type="Proteomes" id="UP000005835">
    <property type="component" value="Unassembled WGS sequence"/>
</dbReference>
<accession>K1KFG9</accession>
<reference evidence="6 7" key="1">
    <citation type="submission" date="2012-05" db="EMBL/GenBank/DDBJ databases">
        <title>The Genome Sequence of Sutterella wadsworthensis 2_1_59BFAA.</title>
        <authorList>
            <consortium name="The Broad Institute Genome Sequencing Platform"/>
            <person name="Earl A."/>
            <person name="Ward D."/>
            <person name="Feldgarden M."/>
            <person name="Gevers D."/>
            <person name="Daigneault M."/>
            <person name="Strauss J."/>
            <person name="Allen-Vercoe E."/>
            <person name="Walker B."/>
            <person name="Young S.K."/>
            <person name="Zeng Q."/>
            <person name="Gargeya S."/>
            <person name="Fitzgerald M."/>
            <person name="Haas B."/>
            <person name="Abouelleil A."/>
            <person name="Alvarado L."/>
            <person name="Arachchi H.M."/>
            <person name="Berlin A.M."/>
            <person name="Chapman S.B."/>
            <person name="Goldberg J."/>
            <person name="Griggs A."/>
            <person name="Gujja S."/>
            <person name="Hansen M."/>
            <person name="Howarth C."/>
            <person name="Imamovic A."/>
            <person name="Larimer J."/>
            <person name="McCowen C."/>
            <person name="Montmayeur A."/>
            <person name="Murphy C."/>
            <person name="Neiman D."/>
            <person name="Pearson M."/>
            <person name="Priest M."/>
            <person name="Roberts A."/>
            <person name="Saif S."/>
            <person name="Shea T."/>
            <person name="Sisk P."/>
            <person name="Sykes S."/>
            <person name="Wortman J."/>
            <person name="Nusbaum C."/>
            <person name="Birren B."/>
        </authorList>
    </citation>
    <scope>NUCLEOTIDE SEQUENCE [LARGE SCALE GENOMIC DNA]</scope>
    <source>
        <strain evidence="6 7">2_1_59BFAA</strain>
    </source>
</reference>
<proteinExistence type="inferred from homology"/>
<dbReference type="InterPro" id="IPR018211">
    <property type="entry name" value="ADH_Fe_CS"/>
</dbReference>
<evidence type="ECO:0000256" key="1">
    <source>
        <dbReference type="ARBA" id="ARBA00001962"/>
    </source>
</evidence>
<dbReference type="GO" id="GO:0046872">
    <property type="term" value="F:metal ion binding"/>
    <property type="evidence" value="ECO:0007669"/>
    <property type="project" value="InterPro"/>
</dbReference>
<evidence type="ECO:0000256" key="3">
    <source>
        <dbReference type="ARBA" id="ARBA00023002"/>
    </source>
</evidence>